<dbReference type="EMBL" id="ML732769">
    <property type="protein sequence ID" value="KAB8278191.1"/>
    <property type="molecule type" value="Genomic_DNA"/>
</dbReference>
<sequence>MSQMAILSWRWDGDLHSSRNIASAVHLAKAMSIKYLFVDQISIDQTLDGDALIERVLAFSTMYKTITVIVAYDKADEDFEKTVYRPWIFSEMRLYRYNPGQIIYVSHSNQGSKRNYDIFPIIPPSFGHLWSYVFGKHLGLSWIGTFLETITRVLCKDIEMTSICDFKFIMPPYARVLSTAYETMSRNDYLLTAVLLCGSHERPGVRLCLGINEMDYKRYRFNKTRGPVNRINSAYYEILLDGIKVAKWERRHKCYMNHVPHRFTVVLDAEGVIFKALGLTDPEFLREYALQEEARRSCLLLPGMETVPWPTVRIASVTL</sequence>
<evidence type="ECO:0000313" key="2">
    <source>
        <dbReference type="Proteomes" id="UP000326289"/>
    </source>
</evidence>
<gene>
    <name evidence="1" type="ORF">BDV30DRAFT_156454</name>
</gene>
<protein>
    <recommendedName>
        <fullName evidence="3">Heterokaryon incompatibility domain-containing protein</fullName>
    </recommendedName>
</protein>
<dbReference type="Proteomes" id="UP000326289">
    <property type="component" value="Unassembled WGS sequence"/>
</dbReference>
<name>A0A5N6JH32_9EURO</name>
<reference evidence="1 2" key="1">
    <citation type="submission" date="2019-04" db="EMBL/GenBank/DDBJ databases">
        <title>Fungal friends and foes A comparative genomics study of 23 Aspergillus species from section Flavi.</title>
        <authorList>
            <consortium name="DOE Joint Genome Institute"/>
            <person name="Kjaerbolling I."/>
            <person name="Vesth T.C."/>
            <person name="Frisvad J.C."/>
            <person name="Nybo J.L."/>
            <person name="Theobald S."/>
            <person name="Kildgaard S."/>
            <person name="Petersen T.I."/>
            <person name="Kuo A."/>
            <person name="Sato A."/>
            <person name="Lyhne E.K."/>
            <person name="Kogle M.E."/>
            <person name="Wiebenga A."/>
            <person name="Kun R.S."/>
            <person name="Lubbers R.J."/>
            <person name="Makela M.R."/>
            <person name="Barry K."/>
            <person name="Chovatia M."/>
            <person name="Clum A."/>
            <person name="Daum C."/>
            <person name="Haridas S."/>
            <person name="He G."/>
            <person name="LaButti K."/>
            <person name="Lipzen A."/>
            <person name="Mondo S."/>
            <person name="Pangilinan J."/>
            <person name="Riley R."/>
            <person name="Salamov A."/>
            <person name="Simmons B.A."/>
            <person name="Magnuson J.K."/>
            <person name="Henrissat B."/>
            <person name="Mortensen U.H."/>
            <person name="Larsen T.O."/>
            <person name="De vries R.P."/>
            <person name="Grigoriev I.V."/>
            <person name="Machida M."/>
            <person name="Baker S.E."/>
            <person name="Andersen M.R."/>
        </authorList>
    </citation>
    <scope>NUCLEOTIDE SEQUENCE [LARGE SCALE GENOMIC DNA]</scope>
    <source>
        <strain evidence="1 2">CBS 117635</strain>
    </source>
</reference>
<accession>A0A5N6JH32</accession>
<evidence type="ECO:0000313" key="1">
    <source>
        <dbReference type="EMBL" id="KAB8278191.1"/>
    </source>
</evidence>
<proteinExistence type="predicted"/>
<dbReference type="AlphaFoldDB" id="A0A5N6JH32"/>
<organism evidence="1 2">
    <name type="scientific">Aspergillus minisclerotigenes</name>
    <dbReference type="NCBI Taxonomy" id="656917"/>
    <lineage>
        <taxon>Eukaryota</taxon>
        <taxon>Fungi</taxon>
        <taxon>Dikarya</taxon>
        <taxon>Ascomycota</taxon>
        <taxon>Pezizomycotina</taxon>
        <taxon>Eurotiomycetes</taxon>
        <taxon>Eurotiomycetidae</taxon>
        <taxon>Eurotiales</taxon>
        <taxon>Aspergillaceae</taxon>
        <taxon>Aspergillus</taxon>
        <taxon>Aspergillus subgen. Circumdati</taxon>
    </lineage>
</organism>
<evidence type="ECO:0008006" key="3">
    <source>
        <dbReference type="Google" id="ProtNLM"/>
    </source>
</evidence>
<keyword evidence="2" id="KW-1185">Reference proteome</keyword>